<evidence type="ECO:0000256" key="5">
    <source>
        <dbReference type="ARBA" id="ARBA00022679"/>
    </source>
</evidence>
<evidence type="ECO:0000313" key="20">
    <source>
        <dbReference type="EMBL" id="BAM07566.1"/>
    </source>
</evidence>
<comment type="function">
    <text evidence="17 18">Catalyzes the last two sequential reactions in the de novo biosynthetic pathway for UDP-N-acetylglucosamine (UDP-GlcNAc). The C-terminal domain catalyzes the transfer of acetyl group from acetyl coenzyme A to glucosamine-1-phosphate (GlcN-1-P) to produce N-acetylglucosamine-1-phosphate (GlcNAc-1-P), which is converted into UDP-GlcNAc by the transfer of uridine 5-monophosphate (from uridine 5-triphosphate), a reaction catalyzed by the N-terminal domain.</text>
</comment>
<dbReference type="PATRIC" id="fig|1162668.3.peg.2244"/>
<feature type="binding site" evidence="18">
    <location>
        <position position="384"/>
    </location>
    <ligand>
        <name>acetyl-CoA</name>
        <dbReference type="ChEBI" id="CHEBI:57288"/>
    </ligand>
</feature>
<evidence type="ECO:0000256" key="10">
    <source>
        <dbReference type="ARBA" id="ARBA00022960"/>
    </source>
</evidence>
<feature type="active site" description="Proton acceptor" evidence="18">
    <location>
        <position position="367"/>
    </location>
</feature>
<dbReference type="Gene3D" id="3.90.550.10">
    <property type="entry name" value="Spore Coat Polysaccharide Biosynthesis Protein SpsA, Chain A"/>
    <property type="match status" value="1"/>
</dbReference>
<keyword evidence="21" id="KW-1185">Reference proteome</keyword>
<feature type="binding site" evidence="18">
    <location>
        <position position="145"/>
    </location>
    <ligand>
        <name>UDP-N-acetyl-alpha-D-glucosamine</name>
        <dbReference type="ChEBI" id="CHEBI:57705"/>
    </ligand>
</feature>
<evidence type="ECO:0000256" key="9">
    <source>
        <dbReference type="ARBA" id="ARBA00022842"/>
    </source>
</evidence>
<evidence type="ECO:0000256" key="11">
    <source>
        <dbReference type="ARBA" id="ARBA00022984"/>
    </source>
</evidence>
<evidence type="ECO:0000256" key="8">
    <source>
        <dbReference type="ARBA" id="ARBA00022737"/>
    </source>
</evidence>
<dbReference type="STRING" id="1162668.LFE_1888"/>
<dbReference type="Proteomes" id="UP000007382">
    <property type="component" value="Chromosome"/>
</dbReference>
<comment type="pathway">
    <text evidence="18">Bacterial outer membrane biogenesis; LPS lipid A biosynthesis.</text>
</comment>
<comment type="catalytic activity">
    <reaction evidence="15 18">
        <text>alpha-D-glucosamine 1-phosphate + acetyl-CoA = N-acetyl-alpha-D-glucosamine 1-phosphate + CoA + H(+)</text>
        <dbReference type="Rhea" id="RHEA:13725"/>
        <dbReference type="ChEBI" id="CHEBI:15378"/>
        <dbReference type="ChEBI" id="CHEBI:57287"/>
        <dbReference type="ChEBI" id="CHEBI:57288"/>
        <dbReference type="ChEBI" id="CHEBI:57776"/>
        <dbReference type="ChEBI" id="CHEBI:58516"/>
        <dbReference type="EC" id="2.3.1.157"/>
    </reaction>
</comment>
<dbReference type="GO" id="GO:0009252">
    <property type="term" value="P:peptidoglycan biosynthetic process"/>
    <property type="evidence" value="ECO:0007669"/>
    <property type="project" value="UniProtKB-UniRule"/>
</dbReference>
<keyword evidence="7 18" id="KW-0479">Metal-binding</keyword>
<name>I0IQL7_LEPFC</name>
<evidence type="ECO:0000256" key="16">
    <source>
        <dbReference type="ARBA" id="ARBA00048493"/>
    </source>
</evidence>
<keyword evidence="9 18" id="KW-0460">Magnesium</keyword>
<dbReference type="EMBL" id="AP012342">
    <property type="protein sequence ID" value="BAM07566.1"/>
    <property type="molecule type" value="Genomic_DNA"/>
</dbReference>
<evidence type="ECO:0000256" key="17">
    <source>
        <dbReference type="ARBA" id="ARBA00049628"/>
    </source>
</evidence>
<feature type="binding site" evidence="18">
    <location>
        <position position="337"/>
    </location>
    <ligand>
        <name>UDP-N-acetyl-alpha-D-glucosamine</name>
        <dbReference type="ChEBI" id="CHEBI:57705"/>
    </ligand>
</feature>
<feature type="domain" description="MobA-like NTP transferase" evidence="19">
    <location>
        <begin position="8"/>
        <end position="134"/>
    </location>
</feature>
<evidence type="ECO:0000256" key="12">
    <source>
        <dbReference type="ARBA" id="ARBA00023268"/>
    </source>
</evidence>
<evidence type="ECO:0000256" key="7">
    <source>
        <dbReference type="ARBA" id="ARBA00022723"/>
    </source>
</evidence>
<feature type="binding site" evidence="18">
    <location>
        <position position="427"/>
    </location>
    <ligand>
        <name>acetyl-CoA</name>
        <dbReference type="ChEBI" id="CHEBI:57288"/>
    </ligand>
</feature>
<dbReference type="InterPro" id="IPR038009">
    <property type="entry name" value="GlmU_C_LbH"/>
</dbReference>
<dbReference type="Pfam" id="PF12804">
    <property type="entry name" value="NTP_transf_3"/>
    <property type="match status" value="1"/>
</dbReference>
<evidence type="ECO:0000256" key="14">
    <source>
        <dbReference type="ARBA" id="ARBA00023316"/>
    </source>
</evidence>
<dbReference type="GO" id="GO:0008360">
    <property type="term" value="P:regulation of cell shape"/>
    <property type="evidence" value="ECO:0007669"/>
    <property type="project" value="UniProtKB-KW"/>
</dbReference>
<dbReference type="GO" id="GO:0003977">
    <property type="term" value="F:UDP-N-acetylglucosamine diphosphorylase activity"/>
    <property type="evidence" value="ECO:0007669"/>
    <property type="project" value="UniProtKB-UniRule"/>
</dbReference>
<dbReference type="InterPro" id="IPR050065">
    <property type="entry name" value="GlmU-like"/>
</dbReference>
<comment type="caution">
    <text evidence="18">Lacks conserved residue(s) required for the propagation of feature annotation.</text>
</comment>
<comment type="subunit">
    <text evidence="18">Homotrimer.</text>
</comment>
<evidence type="ECO:0000256" key="2">
    <source>
        <dbReference type="ARBA" id="ARBA00007707"/>
    </source>
</evidence>
<dbReference type="PANTHER" id="PTHR43584:SF3">
    <property type="entry name" value="BIFUNCTIONAL PROTEIN GLMU"/>
    <property type="match status" value="1"/>
</dbReference>
<dbReference type="eggNOG" id="COG1207">
    <property type="taxonomic scope" value="Bacteria"/>
</dbReference>
<feature type="binding site" evidence="18">
    <location>
        <position position="381"/>
    </location>
    <ligand>
        <name>UDP-N-acetyl-alpha-D-glucosamine</name>
        <dbReference type="ChEBI" id="CHEBI:57705"/>
    </ligand>
</feature>
<dbReference type="RefSeq" id="WP_014450050.1">
    <property type="nucleotide sequence ID" value="NC_017094.1"/>
</dbReference>
<reference evidence="21" key="2">
    <citation type="submission" date="2012-03" db="EMBL/GenBank/DDBJ databases">
        <title>The complete genome sequence of the pioneer microbe on fresh volcanic deposit, Leptospirillum ferrooxidans strain C2-3.</title>
        <authorList>
            <person name="Fujimura R."/>
            <person name="Sato Y."/>
            <person name="Nishizawa T."/>
            <person name="Nanba K."/>
            <person name="Oshima K."/>
            <person name="Hattori M."/>
            <person name="Kamijo T."/>
            <person name="Ohta H."/>
        </authorList>
    </citation>
    <scope>NUCLEOTIDE SEQUENCE [LARGE SCALE GENOMIC DNA]</scope>
    <source>
        <strain evidence="21">C2-3</strain>
    </source>
</reference>
<dbReference type="GO" id="GO:0009245">
    <property type="term" value="P:lipid A biosynthetic process"/>
    <property type="evidence" value="ECO:0007669"/>
    <property type="project" value="UniProtKB-UniRule"/>
</dbReference>
<keyword evidence="13 18" id="KW-0012">Acyltransferase</keyword>
<evidence type="ECO:0000259" key="19">
    <source>
        <dbReference type="Pfam" id="PF12804"/>
    </source>
</evidence>
<dbReference type="SUPFAM" id="SSF53448">
    <property type="entry name" value="Nucleotide-diphospho-sugar transferases"/>
    <property type="match status" value="1"/>
</dbReference>
<comment type="pathway">
    <text evidence="18">Nucleotide-sugar biosynthesis; UDP-N-acetyl-alpha-D-glucosamine biosynthesis; N-acetyl-alpha-D-glucosamine 1-phosphate from alpha-D-glucosamine 6-phosphate (route II): step 2/2.</text>
</comment>
<feature type="binding site" evidence="18">
    <location>
        <begin position="80"/>
        <end position="81"/>
    </location>
    <ligand>
        <name>UDP-N-acetyl-alpha-D-glucosamine</name>
        <dbReference type="ChEBI" id="CHEBI:57705"/>
    </ligand>
</feature>
<dbReference type="InterPro" id="IPR001451">
    <property type="entry name" value="Hexapep"/>
</dbReference>
<dbReference type="Gene3D" id="2.160.10.10">
    <property type="entry name" value="Hexapeptide repeat proteins"/>
    <property type="match status" value="1"/>
</dbReference>
<gene>
    <name evidence="18" type="primary">glmU</name>
    <name evidence="20" type="ordered locus">LFE_1888</name>
</gene>
<feature type="region of interest" description="Pyrophosphorylase" evidence="18">
    <location>
        <begin position="1"/>
        <end position="233"/>
    </location>
</feature>
<dbReference type="PANTHER" id="PTHR43584">
    <property type="entry name" value="NUCLEOTIDYL TRANSFERASE"/>
    <property type="match status" value="1"/>
</dbReference>
<evidence type="ECO:0000256" key="13">
    <source>
        <dbReference type="ARBA" id="ARBA00023315"/>
    </source>
</evidence>
<sequence length="477" mass="50462">MSDFRLEAAILAAGFGTRMFSPIPKMLSKILGDPLVRYPFEALSAMSSPPGKTYAVAGRDSIAHALPESVVWIQQKQMDGTLGAVEAVVLSPDWISGDATHLLVVNGDAPLLSGDLLDDFLGKSMASGVDMAIGTSTLDEPGRYGRVIRDRSGVSMIKEYVDLSLEEKAIQEINAGIYLFSREVLKTFLPKVLPHPEKKERFLTTVVELVREAGGEVGGIVLSPDVVLGVNTQEELSYASGLLKNRINKKHMASGVTFWDPASTYVGPRVRIGPGTILFPGVILEGDVVLSERTHVGAGSHLTDVHSGPDVTIRDYCVISGSRIEAAAIIGPFAHIRPDSHVGPTAHVGNFVELKKTSLGEGAKANHLAYLGDAEIGAGSNIGAGTITCNYDGVGKHKTVLGKNVFVGSDTQFVAPLKVGDGAVIAAGSTITEDVPPDSLALSRTSQENRDGAAIRYRERLLAAKREHQVAPGGQGG</sequence>
<feature type="region of interest" description="N-acetyltransferase" evidence="18">
    <location>
        <begin position="255"/>
        <end position="477"/>
    </location>
</feature>
<feature type="binding site" evidence="18">
    <location>
        <begin position="11"/>
        <end position="14"/>
    </location>
    <ligand>
        <name>UDP-N-acetyl-alpha-D-glucosamine</name>
        <dbReference type="ChEBI" id="CHEBI:57705"/>
    </ligand>
</feature>
<feature type="binding site" evidence="18">
    <location>
        <position position="370"/>
    </location>
    <ligand>
        <name>UDP-N-acetyl-alpha-D-glucosamine</name>
        <dbReference type="ChEBI" id="CHEBI:57705"/>
    </ligand>
</feature>
<proteinExistence type="inferred from homology"/>
<dbReference type="InterPro" id="IPR005882">
    <property type="entry name" value="Bifunctional_GlmU"/>
</dbReference>
<keyword evidence="6 18" id="KW-0548">Nucleotidyltransferase</keyword>
<feature type="binding site" evidence="18">
    <location>
        <position position="159"/>
    </location>
    <ligand>
        <name>UDP-N-acetyl-alpha-D-glucosamine</name>
        <dbReference type="ChEBI" id="CHEBI:57705"/>
    </ligand>
</feature>
<comment type="similarity">
    <text evidence="2 18">In the C-terminal section; belongs to the transferase hexapeptide repeat family.</text>
</comment>
<evidence type="ECO:0000256" key="18">
    <source>
        <dbReference type="HAMAP-Rule" id="MF_01631"/>
    </source>
</evidence>
<evidence type="ECO:0000256" key="4">
    <source>
        <dbReference type="ARBA" id="ARBA00022490"/>
    </source>
</evidence>
<feature type="binding site" evidence="18">
    <location>
        <position position="444"/>
    </location>
    <ligand>
        <name>acetyl-CoA</name>
        <dbReference type="ChEBI" id="CHEBI:57288"/>
    </ligand>
</feature>
<dbReference type="GO" id="GO:0000902">
    <property type="term" value="P:cell morphogenesis"/>
    <property type="evidence" value="ECO:0007669"/>
    <property type="project" value="UniProtKB-UniRule"/>
</dbReference>
<dbReference type="CDD" id="cd03353">
    <property type="entry name" value="LbH_GlmU_C"/>
    <property type="match status" value="1"/>
</dbReference>
<feature type="binding site" evidence="18">
    <location>
        <position position="231"/>
    </location>
    <ligand>
        <name>UDP-N-acetyl-alpha-D-glucosamine</name>
        <dbReference type="ChEBI" id="CHEBI:57705"/>
    </ligand>
</feature>
<dbReference type="InterPro" id="IPR029044">
    <property type="entry name" value="Nucleotide-diphossugar_trans"/>
</dbReference>
<feature type="binding site" evidence="18">
    <location>
        <begin position="390"/>
        <end position="391"/>
    </location>
    <ligand>
        <name>acetyl-CoA</name>
        <dbReference type="ChEBI" id="CHEBI:57288"/>
    </ligand>
</feature>
<keyword evidence="14 18" id="KW-0961">Cell wall biogenesis/degradation</keyword>
<protein>
    <recommendedName>
        <fullName evidence="18">Bifunctional protein GlmU</fullName>
    </recommendedName>
    <domain>
        <recommendedName>
            <fullName evidence="18">UDP-N-acetylglucosamine pyrophosphorylase</fullName>
            <ecNumber evidence="18">2.7.7.23</ecNumber>
        </recommendedName>
        <alternativeName>
            <fullName evidence="18">N-acetylglucosamine-1-phosphate uridyltransferase</fullName>
        </alternativeName>
    </domain>
    <domain>
        <recommendedName>
            <fullName evidence="18">Glucosamine-1-phosphate N-acetyltransferase</fullName>
            <ecNumber evidence="18">2.3.1.157</ecNumber>
        </recommendedName>
    </domain>
</protein>
<feature type="binding site" evidence="18">
    <location>
        <position position="355"/>
    </location>
    <ligand>
        <name>UDP-N-acetyl-alpha-D-glucosamine</name>
        <dbReference type="ChEBI" id="CHEBI:57705"/>
    </ligand>
</feature>
<evidence type="ECO:0000256" key="15">
    <source>
        <dbReference type="ARBA" id="ARBA00048247"/>
    </source>
</evidence>
<comment type="catalytic activity">
    <reaction evidence="16 18">
        <text>N-acetyl-alpha-D-glucosamine 1-phosphate + UTP + H(+) = UDP-N-acetyl-alpha-D-glucosamine + diphosphate</text>
        <dbReference type="Rhea" id="RHEA:13509"/>
        <dbReference type="ChEBI" id="CHEBI:15378"/>
        <dbReference type="ChEBI" id="CHEBI:33019"/>
        <dbReference type="ChEBI" id="CHEBI:46398"/>
        <dbReference type="ChEBI" id="CHEBI:57705"/>
        <dbReference type="ChEBI" id="CHEBI:57776"/>
        <dbReference type="EC" id="2.7.7.23"/>
    </reaction>
</comment>
<feature type="binding site" evidence="18">
    <location>
        <position position="231"/>
    </location>
    <ligand>
        <name>Mg(2+)</name>
        <dbReference type="ChEBI" id="CHEBI:18420"/>
    </ligand>
</feature>
<dbReference type="GO" id="GO:0019134">
    <property type="term" value="F:glucosamine-1-phosphate N-acetyltransferase activity"/>
    <property type="evidence" value="ECO:0007669"/>
    <property type="project" value="UniProtKB-UniRule"/>
</dbReference>
<dbReference type="GO" id="GO:0006048">
    <property type="term" value="P:UDP-N-acetylglucosamine biosynthetic process"/>
    <property type="evidence" value="ECO:0007669"/>
    <property type="project" value="UniProtKB-UniPathway"/>
</dbReference>
<keyword evidence="4 18" id="KW-0963">Cytoplasm</keyword>
<comment type="similarity">
    <text evidence="3 18">In the N-terminal section; belongs to the N-acetylglucosamine-1-phosphate uridyltransferase family.</text>
</comment>
<dbReference type="EC" id="2.3.1.157" evidence="18"/>
<comment type="subcellular location">
    <subcellularLocation>
        <location evidence="1 18">Cytoplasm</location>
    </subcellularLocation>
</comment>
<feature type="binding site" evidence="18">
    <location>
        <position position="174"/>
    </location>
    <ligand>
        <name>UDP-N-acetyl-alpha-D-glucosamine</name>
        <dbReference type="ChEBI" id="CHEBI:57705"/>
    </ligand>
</feature>
<dbReference type="GO" id="GO:0005737">
    <property type="term" value="C:cytoplasm"/>
    <property type="evidence" value="ECO:0007669"/>
    <property type="project" value="UniProtKB-SubCell"/>
</dbReference>
<dbReference type="OrthoDB" id="9775031at2"/>
<comment type="pathway">
    <text evidence="18">Nucleotide-sugar biosynthesis; UDP-N-acetyl-alpha-D-glucosamine biosynthesis; UDP-N-acetyl-alpha-D-glucosamine from N-acetyl-alpha-D-glucosamine 1-phosphate: step 1/1.</text>
</comment>
<evidence type="ECO:0000256" key="3">
    <source>
        <dbReference type="ARBA" id="ARBA00007947"/>
    </source>
</evidence>
<feature type="binding site" evidence="18">
    <location>
        <position position="108"/>
    </location>
    <ligand>
        <name>Mg(2+)</name>
        <dbReference type="ChEBI" id="CHEBI:18420"/>
    </ligand>
</feature>
<reference evidence="20 21" key="1">
    <citation type="journal article" date="2012" name="J. Bacteriol.">
        <title>Complete Genome Sequence of Leptospirillum ferrooxidans Strain C2-3, Isolated from a Fresh Volcanic Ash Deposit on the Island of Miyake, Japan.</title>
        <authorList>
            <person name="Fujimura R."/>
            <person name="Sato Y."/>
            <person name="Nishizawa T."/>
            <person name="Oshima K."/>
            <person name="Kim S.-W."/>
            <person name="Hattori M."/>
            <person name="Kamijo T."/>
            <person name="Ohta H."/>
        </authorList>
    </citation>
    <scope>NUCLEOTIDE SEQUENCE [LARGE SCALE GENOMIC DNA]</scope>
    <source>
        <strain evidence="20 21">C2-3</strain>
    </source>
</reference>
<feature type="binding site" evidence="18">
    <location>
        <position position="75"/>
    </location>
    <ligand>
        <name>UDP-N-acetyl-alpha-D-glucosamine</name>
        <dbReference type="ChEBI" id="CHEBI:57705"/>
    </ligand>
</feature>
<keyword evidence="12 18" id="KW-0511">Multifunctional enzyme</keyword>
<dbReference type="GO" id="GO:0016020">
    <property type="term" value="C:membrane"/>
    <property type="evidence" value="ECO:0007669"/>
    <property type="project" value="GOC"/>
</dbReference>
<evidence type="ECO:0000256" key="1">
    <source>
        <dbReference type="ARBA" id="ARBA00004496"/>
    </source>
</evidence>
<keyword evidence="8 18" id="KW-0677">Repeat</keyword>
<dbReference type="AlphaFoldDB" id="I0IQL7"/>
<keyword evidence="5 18" id="KW-0808">Transferase</keyword>
<evidence type="ECO:0000256" key="6">
    <source>
        <dbReference type="ARBA" id="ARBA00022695"/>
    </source>
</evidence>
<keyword evidence="10 18" id="KW-0133">Cell shape</keyword>
<feature type="region of interest" description="Linker" evidence="18">
    <location>
        <begin position="234"/>
        <end position="254"/>
    </location>
</feature>
<dbReference type="UniPathway" id="UPA00113">
    <property type="reaction ID" value="UER00532"/>
</dbReference>
<dbReference type="GO" id="GO:0071555">
    <property type="term" value="P:cell wall organization"/>
    <property type="evidence" value="ECO:0007669"/>
    <property type="project" value="UniProtKB-KW"/>
</dbReference>
<dbReference type="SUPFAM" id="SSF51161">
    <property type="entry name" value="Trimeric LpxA-like enzymes"/>
    <property type="match status" value="1"/>
</dbReference>
<dbReference type="InterPro" id="IPR025877">
    <property type="entry name" value="MobA-like_NTP_Trfase"/>
</dbReference>
<dbReference type="UniPathway" id="UPA00973"/>
<accession>I0IQL7</accession>
<feature type="binding site" evidence="18">
    <location>
        <position position="409"/>
    </location>
    <ligand>
        <name>acetyl-CoA</name>
        <dbReference type="ChEBI" id="CHEBI:57288"/>
    </ligand>
</feature>
<keyword evidence="11 18" id="KW-0573">Peptidoglycan synthesis</keyword>
<dbReference type="HOGENOM" id="CLU_029499_15_2_0"/>
<dbReference type="NCBIfam" id="TIGR01173">
    <property type="entry name" value="glmU"/>
    <property type="match status" value="1"/>
</dbReference>
<dbReference type="Pfam" id="PF00132">
    <property type="entry name" value="Hexapep"/>
    <property type="match status" value="1"/>
</dbReference>
<dbReference type="InterPro" id="IPR011004">
    <property type="entry name" value="Trimer_LpxA-like_sf"/>
</dbReference>
<dbReference type="GO" id="GO:0000287">
    <property type="term" value="F:magnesium ion binding"/>
    <property type="evidence" value="ECO:0007669"/>
    <property type="project" value="UniProtKB-UniRule"/>
</dbReference>
<organism evidence="20 21">
    <name type="scientific">Leptospirillum ferrooxidans (strain C2-3)</name>
    <dbReference type="NCBI Taxonomy" id="1162668"/>
    <lineage>
        <taxon>Bacteria</taxon>
        <taxon>Pseudomonadati</taxon>
        <taxon>Nitrospirota</taxon>
        <taxon>Nitrospiria</taxon>
        <taxon>Nitrospirales</taxon>
        <taxon>Nitrospiraceae</taxon>
        <taxon>Leptospirillum</taxon>
    </lineage>
</organism>
<dbReference type="HAMAP" id="MF_01631">
    <property type="entry name" value="GlmU"/>
    <property type="match status" value="1"/>
</dbReference>
<dbReference type="EC" id="2.7.7.23" evidence="18"/>
<evidence type="ECO:0000313" key="21">
    <source>
        <dbReference type="Proteomes" id="UP000007382"/>
    </source>
</evidence>
<feature type="binding site" evidence="18">
    <location>
        <position position="25"/>
    </location>
    <ligand>
        <name>UDP-N-acetyl-alpha-D-glucosamine</name>
        <dbReference type="ChEBI" id="CHEBI:57705"/>
    </ligand>
</feature>
<comment type="cofactor">
    <cofactor evidence="18">
        <name>Mg(2+)</name>
        <dbReference type="ChEBI" id="CHEBI:18420"/>
    </cofactor>
    <text evidence="18">Binds 1 Mg(2+) ion per subunit.</text>
</comment>
<dbReference type="KEGG" id="lfc:LFE_1888"/>